<proteinExistence type="predicted"/>
<accession>A0A9E8AD68</accession>
<dbReference type="EMBL" id="ON746362">
    <property type="protein sequence ID" value="UYL95450.1"/>
    <property type="molecule type" value="Genomic_RNA"/>
</dbReference>
<evidence type="ECO:0000256" key="1">
    <source>
        <dbReference type="ARBA" id="ARBA00022484"/>
    </source>
</evidence>
<evidence type="ECO:0000256" key="4">
    <source>
        <dbReference type="SAM" id="MobiDB-lite"/>
    </source>
</evidence>
<dbReference type="GO" id="GO:0003968">
    <property type="term" value="F:RNA-directed RNA polymerase activity"/>
    <property type="evidence" value="ECO:0007669"/>
    <property type="project" value="UniProtKB-KW"/>
</dbReference>
<feature type="region of interest" description="Disordered" evidence="4">
    <location>
        <begin position="625"/>
        <end position="647"/>
    </location>
</feature>
<name>A0A9E8AD68_9VIRU</name>
<evidence type="ECO:0000313" key="5">
    <source>
        <dbReference type="EMBL" id="UYL95450.1"/>
    </source>
</evidence>
<dbReference type="SUPFAM" id="SSF56672">
    <property type="entry name" value="DNA/RNA polymerases"/>
    <property type="match status" value="1"/>
</dbReference>
<dbReference type="InterPro" id="IPR043502">
    <property type="entry name" value="DNA/RNA_pol_sf"/>
</dbReference>
<keyword evidence="1 5" id="KW-0696">RNA-directed RNA polymerase</keyword>
<evidence type="ECO:0000256" key="3">
    <source>
        <dbReference type="ARBA" id="ARBA00022695"/>
    </source>
</evidence>
<keyword evidence="2" id="KW-0808">Transferase</keyword>
<keyword evidence="3" id="KW-0548">Nucleotidyltransferase</keyword>
<evidence type="ECO:0000256" key="2">
    <source>
        <dbReference type="ARBA" id="ARBA00022679"/>
    </source>
</evidence>
<protein>
    <submittedName>
        <fullName evidence="5">RNA-dependent RNA polymerase</fullName>
    </submittedName>
</protein>
<organism evidence="5">
    <name type="scientific">Suizhou Botou tick virus 1</name>
    <dbReference type="NCBI Taxonomy" id="2972072"/>
    <lineage>
        <taxon>Viruses</taxon>
        <taxon>Riboviria</taxon>
        <taxon>Orthornavirae</taxon>
        <taxon>Lenarviricota</taxon>
        <taxon>Miaviricetes</taxon>
        <taxon>Ourlivirales</taxon>
        <taxon>Botourmiaviridae</taxon>
    </lineage>
</organism>
<reference evidence="5" key="1">
    <citation type="submission" date="2022-05" db="EMBL/GenBank/DDBJ databases">
        <authorList>
            <person name="Cao W."/>
            <person name="Jia N."/>
            <person name="Lam T.T.-Y."/>
            <person name="Ni X."/>
            <person name="Liu J."/>
        </authorList>
    </citation>
    <scope>NUCLEOTIDE SEQUENCE</scope>
    <source>
        <strain evidence="5">TIGMIC 4</strain>
    </source>
</reference>
<sequence>MKIQMIRDLFSPAVVCSNRFAPLAGGAREGSIRRVALGNENGWSAGGYPSPDAGESIRKEEVRARHGASEYPCFGTTRQEGVANRRRVLALKKKRRQCARTVKSIAKNSGLTLPGVVDEPIKEADSHISEEVSENKETNKYELSPWALECSDKADCPCLSCQASRNCDCLFSHCDCKYTKPPPVCRANGWLKGKARGVLRHLRKFHGLRSNREVPFDDLSCLSFRKVIRRQLPLELTPLQELTVKTSTKIVRRACQVCQQELDKMVGEYKKGLFTPVEVNEQDLERFKLALGMNVPEGWNSYECPYIPNGHASLYHSRAEGGNWNEEEFSSDCGVAAILSNGKPRIVTTYSGYNSEVLHSLHRSLFGALRGKGWLLTGPPTEEKVKNLNGYGALMSYDYEAATDRIKARYVRTAIQVLKEKAKCLTEDQVACLNVLGHLKFHGSRHAAPRGQPMGSLMSFPLLCLINKTVVDLALLDLLEAKKISFKEWTSHRCLINGDDLLIRSPTLDHSLYDAAHRRWSTAAGMKVNKEKTMIDMEQGEINSTLFQNGELKKKSNLSALYMSGNTDDVVGVAYGAASTAAEFRRMVSLNAHLLARQSEKFPSFVPLEWRKGLLTLPRVRRALRAQPSSERPAEQGTLPMSEKPEGYDLDMPEECKVVRESVARARALGLFFAKCDHGTQPEVHVVENAVPAMRWFLRRNRRPRRELVLSCLARHWEKKRKEALWEVECASNDHPLQTVSDDSRIGGMLDAIRAWKSARIPLPAQMPSPADGGADGHVTEGLLTFV</sequence>